<evidence type="ECO:0000313" key="3">
    <source>
        <dbReference type="Proteomes" id="UP001597063"/>
    </source>
</evidence>
<dbReference type="EMBL" id="JBHTGP010000024">
    <property type="protein sequence ID" value="MFD0690914.1"/>
    <property type="molecule type" value="Genomic_DNA"/>
</dbReference>
<accession>A0ABW2XXS6</accession>
<evidence type="ECO:0000256" key="1">
    <source>
        <dbReference type="SAM" id="MobiDB-lite"/>
    </source>
</evidence>
<dbReference type="RefSeq" id="WP_131756410.1">
    <property type="nucleotide sequence ID" value="NZ_CAACUY010000016.1"/>
</dbReference>
<keyword evidence="3" id="KW-1185">Reference proteome</keyword>
<sequence>MHATGALVTNAVQHAHTGDPQETTEPAGTVRVLAELDAALTLHLTGMTVARIWRGGGGRTGFRSGGSADC</sequence>
<feature type="region of interest" description="Disordered" evidence="1">
    <location>
        <begin position="1"/>
        <end position="27"/>
    </location>
</feature>
<evidence type="ECO:0000313" key="2">
    <source>
        <dbReference type="EMBL" id="MFD0690914.1"/>
    </source>
</evidence>
<gene>
    <name evidence="2" type="ORF">ACFQZM_40935</name>
</gene>
<proteinExistence type="predicted"/>
<dbReference type="Proteomes" id="UP001597063">
    <property type="component" value="Unassembled WGS sequence"/>
</dbReference>
<protein>
    <recommendedName>
        <fullName evidence="4">ATP-binding protein</fullName>
    </recommendedName>
</protein>
<name>A0ABW2XXS6_9ACTN</name>
<evidence type="ECO:0008006" key="4">
    <source>
        <dbReference type="Google" id="ProtNLM"/>
    </source>
</evidence>
<comment type="caution">
    <text evidence="2">The sequence shown here is derived from an EMBL/GenBank/DDBJ whole genome shotgun (WGS) entry which is preliminary data.</text>
</comment>
<reference evidence="3" key="1">
    <citation type="journal article" date="2019" name="Int. J. Syst. Evol. Microbiol.">
        <title>The Global Catalogue of Microorganisms (GCM) 10K type strain sequencing project: providing services to taxonomists for standard genome sequencing and annotation.</title>
        <authorList>
            <consortium name="The Broad Institute Genomics Platform"/>
            <consortium name="The Broad Institute Genome Sequencing Center for Infectious Disease"/>
            <person name="Wu L."/>
            <person name="Ma J."/>
        </authorList>
    </citation>
    <scope>NUCLEOTIDE SEQUENCE [LARGE SCALE GENOMIC DNA]</scope>
    <source>
        <strain evidence="3">JCM 9371</strain>
    </source>
</reference>
<organism evidence="2 3">
    <name type="scientific">Actinomadura fibrosa</name>
    <dbReference type="NCBI Taxonomy" id="111802"/>
    <lineage>
        <taxon>Bacteria</taxon>
        <taxon>Bacillati</taxon>
        <taxon>Actinomycetota</taxon>
        <taxon>Actinomycetes</taxon>
        <taxon>Streptosporangiales</taxon>
        <taxon>Thermomonosporaceae</taxon>
        <taxon>Actinomadura</taxon>
    </lineage>
</organism>